<dbReference type="InterPro" id="IPR050950">
    <property type="entry name" value="HTH-type_LysR_regulators"/>
</dbReference>
<feature type="domain" description="HTH lysR-type" evidence="5">
    <location>
        <begin position="3"/>
        <end position="60"/>
    </location>
</feature>
<dbReference type="Pfam" id="PF03466">
    <property type="entry name" value="LysR_substrate"/>
    <property type="match status" value="1"/>
</dbReference>
<evidence type="ECO:0000259" key="5">
    <source>
        <dbReference type="PROSITE" id="PS50931"/>
    </source>
</evidence>
<dbReference type="SUPFAM" id="SSF46785">
    <property type="entry name" value="Winged helix' DNA-binding domain"/>
    <property type="match status" value="1"/>
</dbReference>
<dbReference type="GO" id="GO:0005829">
    <property type="term" value="C:cytosol"/>
    <property type="evidence" value="ECO:0007669"/>
    <property type="project" value="TreeGrafter"/>
</dbReference>
<dbReference type="PANTHER" id="PTHR30419">
    <property type="entry name" value="HTH-TYPE TRANSCRIPTIONAL REGULATOR YBHD"/>
    <property type="match status" value="1"/>
</dbReference>
<dbReference type="GO" id="GO:0003677">
    <property type="term" value="F:DNA binding"/>
    <property type="evidence" value="ECO:0007669"/>
    <property type="project" value="UniProtKB-KW"/>
</dbReference>
<keyword evidence="3" id="KW-0238">DNA-binding</keyword>
<dbReference type="SUPFAM" id="SSF53850">
    <property type="entry name" value="Periplasmic binding protein-like II"/>
    <property type="match status" value="1"/>
</dbReference>
<evidence type="ECO:0000256" key="2">
    <source>
        <dbReference type="ARBA" id="ARBA00023015"/>
    </source>
</evidence>
<dbReference type="PROSITE" id="PS50931">
    <property type="entry name" value="HTH_LYSR"/>
    <property type="match status" value="1"/>
</dbReference>
<evidence type="ECO:0000256" key="4">
    <source>
        <dbReference type="ARBA" id="ARBA00023163"/>
    </source>
</evidence>
<evidence type="ECO:0000313" key="6">
    <source>
        <dbReference type="EMBL" id="PWC27037.1"/>
    </source>
</evidence>
<keyword evidence="2" id="KW-0805">Transcription regulation</keyword>
<reference evidence="7" key="1">
    <citation type="submission" date="2017-10" db="EMBL/GenBank/DDBJ databases">
        <authorList>
            <person name="Toshchakov S.V."/>
            <person name="Goeva M.A."/>
        </authorList>
    </citation>
    <scope>NUCLEOTIDE SEQUENCE [LARGE SCALE GENOMIC DNA]</scope>
    <source>
        <strain evidence="7">JR1/69-1-13</strain>
    </source>
</reference>
<dbReference type="PANTHER" id="PTHR30419:SF2">
    <property type="entry name" value="LYSR FAMILY TRANSCRIPTIONAL REGULATOR"/>
    <property type="match status" value="1"/>
</dbReference>
<dbReference type="Gene3D" id="3.40.190.290">
    <property type="match status" value="1"/>
</dbReference>
<keyword evidence="4" id="KW-0804">Transcription</keyword>
<dbReference type="InterPro" id="IPR000847">
    <property type="entry name" value="LysR_HTH_N"/>
</dbReference>
<dbReference type="Gene3D" id="1.10.10.10">
    <property type="entry name" value="Winged helix-like DNA-binding domain superfamily/Winged helix DNA-binding domain"/>
    <property type="match status" value="1"/>
</dbReference>
<evidence type="ECO:0000313" key="7">
    <source>
        <dbReference type="Proteomes" id="UP000245048"/>
    </source>
</evidence>
<evidence type="ECO:0000256" key="1">
    <source>
        <dbReference type="ARBA" id="ARBA00009437"/>
    </source>
</evidence>
<sequence length="293" mass="30427">MHLDLTDLRLFRHVAEAGSITAGGARAGLALASASARLRAMEAQAGVALLLRGRRGVSLTPAGEALLHHARLVGQQVERMRGELGEYARGLQGHVRLLANTAATVEFLPEPLARFLAAHPQVEIALEERTSTAIAAAVAEGRAELGIAADHADLAGLEALPFRTDRLVLVAAPDHPLAGRGGVRLEEALGWPFIGLGAGSALQRHLAGHAARASGRLRLRLQAPGPEAACRMAALGAGLALVPEAAARRAGAAAPLALIPLAEAWAERRLLLLHRRGAALPAHAARLLVHLAG</sequence>
<gene>
    <name evidence="6" type="ORF">CR165_19675</name>
</gene>
<dbReference type="GO" id="GO:0003700">
    <property type="term" value="F:DNA-binding transcription factor activity"/>
    <property type="evidence" value="ECO:0007669"/>
    <property type="project" value="InterPro"/>
</dbReference>
<keyword evidence="7" id="KW-1185">Reference proteome</keyword>
<dbReference type="InterPro" id="IPR036388">
    <property type="entry name" value="WH-like_DNA-bd_sf"/>
</dbReference>
<name>A0A2U1UZG0_9PROT</name>
<comment type="similarity">
    <text evidence="1">Belongs to the LysR transcriptional regulatory family.</text>
</comment>
<dbReference type="OrthoDB" id="9785974at2"/>
<protein>
    <submittedName>
        <fullName evidence="6">LysR family transcriptional regulator</fullName>
    </submittedName>
</protein>
<dbReference type="EMBL" id="PDOA01000019">
    <property type="protein sequence ID" value="PWC27037.1"/>
    <property type="molecule type" value="Genomic_DNA"/>
</dbReference>
<organism evidence="6 7">
    <name type="scientific">Teichococcus aestuarii</name>
    <dbReference type="NCBI Taxonomy" id="568898"/>
    <lineage>
        <taxon>Bacteria</taxon>
        <taxon>Pseudomonadati</taxon>
        <taxon>Pseudomonadota</taxon>
        <taxon>Alphaproteobacteria</taxon>
        <taxon>Acetobacterales</taxon>
        <taxon>Roseomonadaceae</taxon>
        <taxon>Roseomonas</taxon>
    </lineage>
</organism>
<proteinExistence type="inferred from homology"/>
<dbReference type="InterPro" id="IPR036390">
    <property type="entry name" value="WH_DNA-bd_sf"/>
</dbReference>
<dbReference type="InterPro" id="IPR005119">
    <property type="entry name" value="LysR_subst-bd"/>
</dbReference>
<evidence type="ECO:0000256" key="3">
    <source>
        <dbReference type="ARBA" id="ARBA00023125"/>
    </source>
</evidence>
<dbReference type="Proteomes" id="UP000245048">
    <property type="component" value="Unassembled WGS sequence"/>
</dbReference>
<comment type="caution">
    <text evidence="6">The sequence shown here is derived from an EMBL/GenBank/DDBJ whole genome shotgun (WGS) entry which is preliminary data.</text>
</comment>
<dbReference type="RefSeq" id="WP_109518663.1">
    <property type="nucleotide sequence ID" value="NZ_PDOA01000019.1"/>
</dbReference>
<dbReference type="Pfam" id="PF00126">
    <property type="entry name" value="HTH_1"/>
    <property type="match status" value="1"/>
</dbReference>
<dbReference type="AlphaFoldDB" id="A0A2U1UZG0"/>
<accession>A0A2U1UZG0</accession>